<evidence type="ECO:0000313" key="1">
    <source>
        <dbReference type="EMBL" id="MBF4984751.1"/>
    </source>
</evidence>
<reference evidence="1 2" key="1">
    <citation type="submission" date="2020-11" db="EMBL/GenBank/DDBJ databases">
        <title>P. mediterranea TC4 genome.</title>
        <authorList>
            <person name="Molmeret M."/>
        </authorList>
    </citation>
    <scope>NUCLEOTIDE SEQUENCE [LARGE SCALE GENOMIC DNA]</scope>
    <source>
        <strain evidence="1 2">TC4</strain>
    </source>
</reference>
<evidence type="ECO:0000313" key="2">
    <source>
        <dbReference type="Proteomes" id="UP001194729"/>
    </source>
</evidence>
<sequence length="133" mass="15699">MKNKTFGYTEDWKTSHMAYWVHIEADDKNWYTSEKFDPPAPVRHGSLGYPYLTIELDGFRFSFTSEAQFEEFKTIMARKLLPTTIELSSKRPGSKGPNGHWLSRLPAKTKPWKYREKLIKYCNQIDFNEKQTP</sequence>
<dbReference type="Proteomes" id="UP001194729">
    <property type="component" value="Unassembled WGS sequence"/>
</dbReference>
<dbReference type="EMBL" id="JADKYU010000534">
    <property type="protein sequence ID" value="MBF4984751.1"/>
    <property type="molecule type" value="Genomic_DNA"/>
</dbReference>
<name>A0ABS0A5V7_9FLAO</name>
<keyword evidence="2" id="KW-1185">Reference proteome</keyword>
<comment type="caution">
    <text evidence="1">The sequence shown here is derived from an EMBL/GenBank/DDBJ whole genome shotgun (WGS) entry which is preliminary data.</text>
</comment>
<protein>
    <submittedName>
        <fullName evidence="1">Uncharacterized protein</fullName>
    </submittedName>
</protein>
<organism evidence="1 2">
    <name type="scientific">Nonlabens mediterrranea</name>
    <dbReference type="NCBI Taxonomy" id="1419947"/>
    <lineage>
        <taxon>Bacteria</taxon>
        <taxon>Pseudomonadati</taxon>
        <taxon>Bacteroidota</taxon>
        <taxon>Flavobacteriia</taxon>
        <taxon>Flavobacteriales</taxon>
        <taxon>Flavobacteriaceae</taxon>
        <taxon>Nonlabens</taxon>
    </lineage>
</organism>
<accession>A0ABS0A5V7</accession>
<proteinExistence type="predicted"/>
<gene>
    <name evidence="1" type="ORF">FNJ87_10530</name>
</gene>